<evidence type="ECO:0000313" key="3">
    <source>
        <dbReference type="Proteomes" id="UP001630127"/>
    </source>
</evidence>
<gene>
    <name evidence="2" type="ORF">ACH5RR_033505</name>
</gene>
<dbReference type="EMBL" id="JBJUIK010000013">
    <property type="protein sequence ID" value="KAL3508123.1"/>
    <property type="molecule type" value="Genomic_DNA"/>
</dbReference>
<proteinExistence type="predicted"/>
<evidence type="ECO:0000256" key="1">
    <source>
        <dbReference type="SAM" id="MobiDB-lite"/>
    </source>
</evidence>
<dbReference type="AlphaFoldDB" id="A0ABD2YL61"/>
<reference evidence="2 3" key="1">
    <citation type="submission" date="2024-11" db="EMBL/GenBank/DDBJ databases">
        <title>A near-complete genome assembly of Cinchona calisaya.</title>
        <authorList>
            <person name="Lian D.C."/>
            <person name="Zhao X.W."/>
            <person name="Wei L."/>
        </authorList>
    </citation>
    <scope>NUCLEOTIDE SEQUENCE [LARGE SCALE GENOMIC DNA]</scope>
    <source>
        <tissue evidence="2">Nenye</tissue>
    </source>
</reference>
<feature type="region of interest" description="Disordered" evidence="1">
    <location>
        <begin position="32"/>
        <end position="55"/>
    </location>
</feature>
<dbReference type="Proteomes" id="UP001630127">
    <property type="component" value="Unassembled WGS sequence"/>
</dbReference>
<comment type="caution">
    <text evidence="2">The sequence shown here is derived from an EMBL/GenBank/DDBJ whole genome shotgun (WGS) entry which is preliminary data.</text>
</comment>
<name>A0ABD2YL61_9GENT</name>
<keyword evidence="3" id="KW-1185">Reference proteome</keyword>
<sequence length="105" mass="12028">MANYNYKKENGSRLVNIGIDAFKTLEEEEKERLAASQSTRKNKAAPARPSPVRQPGCIYQYQPQQPQVYQMNPVSSSEKIITSYDAMKLYDGLLITDYPKRTMAY</sequence>
<organism evidence="2 3">
    <name type="scientific">Cinchona calisaya</name>
    <dbReference type="NCBI Taxonomy" id="153742"/>
    <lineage>
        <taxon>Eukaryota</taxon>
        <taxon>Viridiplantae</taxon>
        <taxon>Streptophyta</taxon>
        <taxon>Embryophyta</taxon>
        <taxon>Tracheophyta</taxon>
        <taxon>Spermatophyta</taxon>
        <taxon>Magnoliopsida</taxon>
        <taxon>eudicotyledons</taxon>
        <taxon>Gunneridae</taxon>
        <taxon>Pentapetalae</taxon>
        <taxon>asterids</taxon>
        <taxon>lamiids</taxon>
        <taxon>Gentianales</taxon>
        <taxon>Rubiaceae</taxon>
        <taxon>Cinchonoideae</taxon>
        <taxon>Cinchoneae</taxon>
        <taxon>Cinchona</taxon>
    </lineage>
</organism>
<protein>
    <submittedName>
        <fullName evidence="2">Uncharacterized protein</fullName>
    </submittedName>
</protein>
<accession>A0ABD2YL61</accession>
<evidence type="ECO:0000313" key="2">
    <source>
        <dbReference type="EMBL" id="KAL3508123.1"/>
    </source>
</evidence>